<name>U7QPK3_9CYAN</name>
<dbReference type="RefSeq" id="WP_023064761.1">
    <property type="nucleotide sequence ID" value="NZ_AUZM01000005.1"/>
</dbReference>
<dbReference type="EMBL" id="AUZM01000005">
    <property type="protein sequence ID" value="ERT09217.1"/>
    <property type="molecule type" value="Genomic_DNA"/>
</dbReference>
<organism evidence="1 2">
    <name type="scientific">Lyngbya aestuarii BL J</name>
    <dbReference type="NCBI Taxonomy" id="1348334"/>
    <lineage>
        <taxon>Bacteria</taxon>
        <taxon>Bacillati</taxon>
        <taxon>Cyanobacteriota</taxon>
        <taxon>Cyanophyceae</taxon>
        <taxon>Oscillatoriophycideae</taxon>
        <taxon>Oscillatoriales</taxon>
        <taxon>Microcoleaceae</taxon>
        <taxon>Lyngbya</taxon>
    </lineage>
</organism>
<dbReference type="Proteomes" id="UP000017127">
    <property type="component" value="Unassembled WGS sequence"/>
</dbReference>
<gene>
    <name evidence="1" type="ORF">M595_0907</name>
</gene>
<accession>U7QPK3</accession>
<evidence type="ECO:0000313" key="1">
    <source>
        <dbReference type="EMBL" id="ERT09217.1"/>
    </source>
</evidence>
<dbReference type="AlphaFoldDB" id="U7QPK3"/>
<evidence type="ECO:0000313" key="2">
    <source>
        <dbReference type="Proteomes" id="UP000017127"/>
    </source>
</evidence>
<dbReference type="OrthoDB" id="9803035at2"/>
<reference evidence="1 2" key="1">
    <citation type="journal article" date="2013" name="Front. Microbiol.">
        <title>Comparative genomic analyses of the cyanobacterium, Lyngbya aestuarii BL J, a powerful hydrogen producer.</title>
        <authorList>
            <person name="Kothari A."/>
            <person name="Vaughn M."/>
            <person name="Garcia-Pichel F."/>
        </authorList>
    </citation>
    <scope>NUCLEOTIDE SEQUENCE [LARGE SCALE GENOMIC DNA]</scope>
    <source>
        <strain evidence="1 2">BL J</strain>
    </source>
</reference>
<proteinExistence type="predicted"/>
<keyword evidence="2" id="KW-1185">Reference proteome</keyword>
<protein>
    <submittedName>
        <fullName evidence="1">Uncharacterized protein</fullName>
    </submittedName>
</protein>
<sequence length="70" mass="7777">MNTNVSSQSQSNNQPLVLPSLTPEIVQRARQGLEAAQLLKAEAIVEKSLHQFVLVNPSLFRKLIDLNPKI</sequence>
<comment type="caution">
    <text evidence="1">The sequence shown here is derived from an EMBL/GenBank/DDBJ whole genome shotgun (WGS) entry which is preliminary data.</text>
</comment>